<dbReference type="Proteomes" id="UP000001520">
    <property type="component" value="Chromosome"/>
</dbReference>
<protein>
    <recommendedName>
        <fullName evidence="3">DUF1844 domain-containing protein</fullName>
    </recommendedName>
</protein>
<dbReference type="AlphaFoldDB" id="D3P9Q2"/>
<name>D3P9Q2_DEFDS</name>
<evidence type="ECO:0008006" key="3">
    <source>
        <dbReference type="Google" id="ProtNLM"/>
    </source>
</evidence>
<dbReference type="Pfam" id="PF08899">
    <property type="entry name" value="DUF1844"/>
    <property type="match status" value="1"/>
</dbReference>
<dbReference type="RefSeq" id="WP_013008687.1">
    <property type="nucleotide sequence ID" value="NC_013939.1"/>
</dbReference>
<sequence>MDEKSYFETLFFSLVTTFETNALIAMGKISNPVTGKLEKDLDAAKMNIDILRMIKDRTKNNLSEKEEKHLTAAITNLELNYVEELKLNGKS</sequence>
<dbReference type="HOGENOM" id="CLU_136189_2_0_0"/>
<gene>
    <name evidence="1" type="ordered locus">DEFDS_1991</name>
</gene>
<evidence type="ECO:0000313" key="2">
    <source>
        <dbReference type="Proteomes" id="UP000001520"/>
    </source>
</evidence>
<dbReference type="InterPro" id="IPR014995">
    <property type="entry name" value="DUF1844"/>
</dbReference>
<proteinExistence type="predicted"/>
<accession>D3P9Q2</accession>
<dbReference type="EMBL" id="AP011529">
    <property type="protein sequence ID" value="BAI81442.1"/>
    <property type="molecule type" value="Genomic_DNA"/>
</dbReference>
<organism evidence="1 2">
    <name type="scientific">Deferribacter desulfuricans (strain DSM 14783 / JCM 11476 / NBRC 101012 / SSM1)</name>
    <dbReference type="NCBI Taxonomy" id="639282"/>
    <lineage>
        <taxon>Bacteria</taxon>
        <taxon>Pseudomonadati</taxon>
        <taxon>Deferribacterota</taxon>
        <taxon>Deferribacteres</taxon>
        <taxon>Deferribacterales</taxon>
        <taxon>Deferribacteraceae</taxon>
        <taxon>Deferribacter</taxon>
    </lineage>
</organism>
<reference evidence="1 2" key="1">
    <citation type="journal article" date="2010" name="DNA Res.">
        <title>Bacterial lifestyle in a deep-sea hydrothermal vent chimney revealed by the genome sequence of the thermophilic bacterium Deferribacter desulfuricans SSM1.</title>
        <authorList>
            <person name="Takaki Y."/>
            <person name="Shimamura S."/>
            <person name="Nakagawa S."/>
            <person name="Fukuhara Y."/>
            <person name="Horikawa H."/>
            <person name="Ankai A."/>
            <person name="Harada T."/>
            <person name="Hosoyama A."/>
            <person name="Oguchi A."/>
            <person name="Fukui S."/>
            <person name="Fujita N."/>
            <person name="Takami H."/>
            <person name="Takai K."/>
        </authorList>
    </citation>
    <scope>NUCLEOTIDE SEQUENCE [LARGE SCALE GENOMIC DNA]</scope>
    <source>
        <strain evidence="2">DSM 14783 / JCM 11476 / NBRC 101012 / SSM1</strain>
    </source>
</reference>
<dbReference type="OrthoDB" id="9796210at2"/>
<evidence type="ECO:0000313" key="1">
    <source>
        <dbReference type="EMBL" id="BAI81442.1"/>
    </source>
</evidence>
<keyword evidence="2" id="KW-1185">Reference proteome</keyword>
<dbReference type="KEGG" id="ddf:DEFDS_1991"/>
<dbReference type="STRING" id="639282.DEFDS_1991"/>